<protein>
    <submittedName>
        <fullName evidence="1">Uncharacterized protein</fullName>
    </submittedName>
</protein>
<evidence type="ECO:0000313" key="2">
    <source>
        <dbReference type="Proteomes" id="UP000008207"/>
    </source>
</evidence>
<dbReference type="HOGENOM" id="CLU_474644_0_0_5"/>
<dbReference type="EMBL" id="CP001349">
    <property type="protein sequence ID" value="ACL57711.1"/>
    <property type="molecule type" value="Genomic_DNA"/>
</dbReference>
<accession>B8IFH6</accession>
<proteinExistence type="predicted"/>
<dbReference type="KEGG" id="mno:Mnod_2759"/>
<keyword evidence="2" id="KW-1185">Reference proteome</keyword>
<name>B8IFH6_METNO</name>
<dbReference type="eggNOG" id="ENOG5033PM1">
    <property type="taxonomic scope" value="Bacteria"/>
</dbReference>
<evidence type="ECO:0000313" key="1">
    <source>
        <dbReference type="EMBL" id="ACL57711.1"/>
    </source>
</evidence>
<dbReference type="AlphaFoldDB" id="B8IFH6"/>
<gene>
    <name evidence="1" type="ordered locus">Mnod_2759</name>
</gene>
<reference evidence="1 2" key="1">
    <citation type="submission" date="2009-01" db="EMBL/GenBank/DDBJ databases">
        <title>Complete sequence of chromosome of Methylobacterium nodulans ORS 2060.</title>
        <authorList>
            <consortium name="US DOE Joint Genome Institute"/>
            <person name="Lucas S."/>
            <person name="Copeland A."/>
            <person name="Lapidus A."/>
            <person name="Glavina del Rio T."/>
            <person name="Dalin E."/>
            <person name="Tice H."/>
            <person name="Bruce D."/>
            <person name="Goodwin L."/>
            <person name="Pitluck S."/>
            <person name="Sims D."/>
            <person name="Brettin T."/>
            <person name="Detter J.C."/>
            <person name="Han C."/>
            <person name="Larimer F."/>
            <person name="Land M."/>
            <person name="Hauser L."/>
            <person name="Kyrpides N."/>
            <person name="Ivanova N."/>
            <person name="Marx C.J."/>
            <person name="Richardson P."/>
        </authorList>
    </citation>
    <scope>NUCLEOTIDE SEQUENCE [LARGE SCALE GENOMIC DNA]</scope>
    <source>
        <strain evidence="2">LMG 21967 / CNCM I-2342 / ORS 2060</strain>
    </source>
</reference>
<dbReference type="Proteomes" id="UP000008207">
    <property type="component" value="Chromosome"/>
</dbReference>
<sequence length="599" mass="65223">MSAPHPRPATPWATPTASYLGNLARAAYRTFRTPKTGPTLYDLCDPILKGTRPGNAHLRLFYKVALANPLLRPLLGRAGLPTLRDEAHFRALQQALLAARDHAAPDWRAVGAPLAALLDEQAHARHAPLPNRMSADPLPPGHLETLIRRCAGHLLGSYRRNGFIPAYGAFNLIGDPDFRGRDLLVALDGLQARTYKNSTLLFNLARVFVLANPSVAALIGPPWRGRAEPLRGPVQIRHRSAYYDAFFCEALLDFLGSGLASRTEAEQARCAIDEMIRFCLIASCEQVPDPRGSGSYRVVTALAPYPHARQSRFFHTVTKVHLGFGVFVPDGDTTACAVSAATQADSDEPLLAQPLIDLFAGYQVGSDGCAPPGVAINGGIDYEGGVLTWIENASGELPYGNDLDPTLNLDVLEAVFRNHARWRIAEHPERLACTRRIVRFQRRLAETGAFADSRSHLYYLPEVYCAYFARLYATWMRLPSATRQAVDPEGSFDLIRARVLSYVRDELMAAEMNPFDAAMALLALAKLGAEPASFAPALRVIAEGFGEGPRGAPYCAYEWNKMKTPTRIIVGGPEVTSAFVLSAAVHARNASAASDSGDC</sequence>
<dbReference type="RefSeq" id="WP_015929388.1">
    <property type="nucleotide sequence ID" value="NC_011894.1"/>
</dbReference>
<organism evidence="1 2">
    <name type="scientific">Methylobacterium nodulans (strain LMG 21967 / CNCM I-2342 / ORS 2060)</name>
    <dbReference type="NCBI Taxonomy" id="460265"/>
    <lineage>
        <taxon>Bacteria</taxon>
        <taxon>Pseudomonadati</taxon>
        <taxon>Pseudomonadota</taxon>
        <taxon>Alphaproteobacteria</taxon>
        <taxon>Hyphomicrobiales</taxon>
        <taxon>Methylobacteriaceae</taxon>
        <taxon>Methylobacterium</taxon>
    </lineage>
</organism>